<dbReference type="PROSITE" id="PS00600">
    <property type="entry name" value="AA_TRANSFER_CLASS_3"/>
    <property type="match status" value="1"/>
</dbReference>
<dbReference type="InterPro" id="IPR000719">
    <property type="entry name" value="Prot_kinase_dom"/>
</dbReference>
<accession>D8JCL4</accession>
<dbReference type="InterPro" id="IPR049704">
    <property type="entry name" value="Aminotrans_3_PPA_site"/>
</dbReference>
<dbReference type="PANTHER" id="PTHR45688:SF13">
    <property type="entry name" value="ALANINE--GLYOXYLATE AMINOTRANSFERASE 2-LIKE"/>
    <property type="match status" value="1"/>
</dbReference>
<geneLocation type="plasmid" evidence="4 6">
    <name>2</name>
</geneLocation>
<dbReference type="GO" id="GO:0005524">
    <property type="term" value="F:ATP binding"/>
    <property type="evidence" value="ECO:0007669"/>
    <property type="project" value="InterPro"/>
</dbReference>
<sequence>MSASKIAERNFGKSGTALELGGERDQNFRIDTNCGNRFVLKIFNRADDPGVLDFRTQAIQHIQRTDLDLPVMNIVPTLDGDPWTSISENGDTYFGQLYTFVSGQKASLADFDDDALFAYGESIARTGQALRGFFHPDAQYDILWDLRHASDFRSVLDTISDDRRRATAELVLDRFDERVAPEFETLRAQVVHNDLGPDNVLFDDNDRVSGITDFGDLTYTALVCDLAVVLTNVMNRHDNPISAAQSVVKGYVSVTPLEEAELRLLPDLVLTRLAVRGIMHVWQREKYEHNTDNVSDLWESLITFEEIGSDVIGRHLRTAALGGNVPYSRSETSELLSRRRQVLGSARLSYCDPVHFVAGDGVWLFDQSGQRYLDAYNNVQIVGHGNADVAAAIAGQARTLTTNTRYLHEAVVSLSERLLATMPAEFDRVLLVNSGSEANDIAWRLATALTNREGAIVTEHAYHGITEATTRLSPEDWPAEDQPTHVEAVPPPVDQSNHHGRTADSAELITEALNSLETRDTELAAFLFDPLFTSTGILPPDTEQLRQMVDRVHEAGGLVIADEVQAGFGRTGSNMWGFQAADIVPDIVTMGKPMGNGHPVAAVVTRSNIVSALRDDPGIFSTYGGNPVSSVAALAVLNIIEENQLLEHADAVGKYLQTGLAQLSAEYDLIGEIRRSGLMIGVELVQDTEPWTPATTAATDIVNRLRQHRILIGSTGKHGNILKIRPPLVFKQSHADRLLDALDTVLGSFDDTA</sequence>
<comment type="similarity">
    <text evidence="1">Belongs to the class-III pyridoxal-phosphate-dependent aminotransferase family.</text>
</comment>
<dbReference type="eggNOG" id="arCOG06801">
    <property type="taxonomic scope" value="Archaea"/>
</dbReference>
<dbReference type="OrthoDB" id="6534at2157"/>
<keyword evidence="4" id="KW-0032">Aminotransferase</keyword>
<dbReference type="InterPro" id="IPR011009">
    <property type="entry name" value="Kinase-like_dom_sf"/>
</dbReference>
<evidence type="ECO:0000313" key="4">
    <source>
        <dbReference type="EMBL" id="ADJ17121.1"/>
    </source>
</evidence>
<dbReference type="PROSITE" id="PS50011">
    <property type="entry name" value="PROTEIN_KINASE_DOM"/>
    <property type="match status" value="1"/>
</dbReference>
<dbReference type="Gene3D" id="3.40.640.10">
    <property type="entry name" value="Type I PLP-dependent aspartate aminotransferase-like (Major domain)"/>
    <property type="match status" value="1"/>
</dbReference>
<dbReference type="InterPro" id="IPR015422">
    <property type="entry name" value="PyrdxlP-dep_Trfase_small"/>
</dbReference>
<dbReference type="AlphaFoldDB" id="D8JCL4"/>
<keyword evidence="4" id="KW-0614">Plasmid</keyword>
<evidence type="ECO:0000313" key="7">
    <source>
        <dbReference type="Proteomes" id="UP000011645"/>
    </source>
</evidence>
<keyword evidence="5" id="KW-0808">Transferase</keyword>
<evidence type="ECO:0000256" key="2">
    <source>
        <dbReference type="ARBA" id="ARBA00022898"/>
    </source>
</evidence>
<dbReference type="Pfam" id="PF01636">
    <property type="entry name" value="APH"/>
    <property type="match status" value="1"/>
</dbReference>
<dbReference type="PANTHER" id="PTHR45688">
    <property type="match status" value="1"/>
</dbReference>
<dbReference type="Gene3D" id="3.90.1200.10">
    <property type="match status" value="1"/>
</dbReference>
<dbReference type="InterPro" id="IPR002575">
    <property type="entry name" value="Aminoglycoside_PTrfase"/>
</dbReference>
<feature type="domain" description="Protein kinase" evidence="3">
    <location>
        <begin position="1"/>
        <end position="532"/>
    </location>
</feature>
<dbReference type="HOGENOM" id="CLU_010757_1_1_2"/>
<evidence type="ECO:0000313" key="5">
    <source>
        <dbReference type="EMBL" id="ELY41724.1"/>
    </source>
</evidence>
<dbReference type="Gene3D" id="3.90.1150.10">
    <property type="entry name" value="Aspartate Aminotransferase, domain 1"/>
    <property type="match status" value="1"/>
</dbReference>
<dbReference type="Pfam" id="PF00202">
    <property type="entry name" value="Aminotran_3"/>
    <property type="match status" value="1"/>
</dbReference>
<evidence type="ECO:0000259" key="3">
    <source>
        <dbReference type="PROSITE" id="PS50011"/>
    </source>
</evidence>
<dbReference type="InterPro" id="IPR015421">
    <property type="entry name" value="PyrdxlP-dep_Trfase_major"/>
</dbReference>
<reference evidence="5 7" key="2">
    <citation type="journal article" date="2014" name="PLoS Genet.">
        <title>Phylogenetically driven sequencing of extremely halophilic archaea reveals strategies for static and dynamic osmo-response.</title>
        <authorList>
            <person name="Becker E.A."/>
            <person name="Seitzer P.M."/>
            <person name="Tritt A."/>
            <person name="Larsen D."/>
            <person name="Krusor M."/>
            <person name="Yao A.I."/>
            <person name="Wu D."/>
            <person name="Madern D."/>
            <person name="Eisen J.A."/>
            <person name="Darling A.E."/>
            <person name="Facciotti M.T."/>
        </authorList>
    </citation>
    <scope>NUCLEOTIDE SEQUENCE [LARGE SCALE GENOMIC DNA]</scope>
    <source>
        <strain evidence="5">B3</strain>
        <strain evidence="7">DSM 18796 / CECT 7217 / JCM 14584 / KCTC 4019 / B3</strain>
    </source>
</reference>
<dbReference type="Proteomes" id="UP000011645">
    <property type="component" value="Unassembled WGS sequence"/>
</dbReference>
<dbReference type="GO" id="GO:0008483">
    <property type="term" value="F:transaminase activity"/>
    <property type="evidence" value="ECO:0007669"/>
    <property type="project" value="UniProtKB-KW"/>
</dbReference>
<dbReference type="EMBL" id="CP002064">
    <property type="protein sequence ID" value="ADJ17121.1"/>
    <property type="molecule type" value="Genomic_DNA"/>
</dbReference>
<dbReference type="InterPro" id="IPR015424">
    <property type="entry name" value="PyrdxlP-dep_Trfase"/>
</dbReference>
<dbReference type="InterPro" id="IPR005814">
    <property type="entry name" value="Aminotrans_3"/>
</dbReference>
<dbReference type="SUPFAM" id="SSF56112">
    <property type="entry name" value="Protein kinase-like (PK-like)"/>
    <property type="match status" value="1"/>
</dbReference>
<dbReference type="CDD" id="cd00610">
    <property type="entry name" value="OAT_like"/>
    <property type="match status" value="1"/>
</dbReference>
<dbReference type="GO" id="GO:0030170">
    <property type="term" value="F:pyridoxal phosphate binding"/>
    <property type="evidence" value="ECO:0007669"/>
    <property type="project" value="InterPro"/>
</dbReference>
<organism evidence="4 6">
    <name type="scientific">Halalkalicoccus jeotgali (strain DSM 18796 / CECT 7217 / JCM 14584 / KCTC 4019 / B3)</name>
    <dbReference type="NCBI Taxonomy" id="795797"/>
    <lineage>
        <taxon>Archaea</taxon>
        <taxon>Methanobacteriati</taxon>
        <taxon>Methanobacteriota</taxon>
        <taxon>Stenosarchaea group</taxon>
        <taxon>Halobacteria</taxon>
        <taxon>Halobacteriales</taxon>
        <taxon>Halococcaceae</taxon>
        <taxon>Halalkalicoccus</taxon>
    </lineage>
</organism>
<gene>
    <name evidence="4" type="ordered locus">HacjB3_18908</name>
    <name evidence="5" type="ORF">C497_00515</name>
</gene>
<evidence type="ECO:0000313" key="6">
    <source>
        <dbReference type="Proteomes" id="UP000000390"/>
    </source>
</evidence>
<proteinExistence type="inferred from homology"/>
<name>D8JCL4_HALJB</name>
<evidence type="ECO:0000256" key="1">
    <source>
        <dbReference type="ARBA" id="ARBA00008954"/>
    </source>
</evidence>
<keyword evidence="7" id="KW-1185">Reference proteome</keyword>
<dbReference type="SUPFAM" id="SSF53383">
    <property type="entry name" value="PLP-dependent transferases"/>
    <property type="match status" value="1"/>
</dbReference>
<dbReference type="EMBL" id="AOHV01000002">
    <property type="protein sequence ID" value="ELY41724.1"/>
    <property type="molecule type" value="Genomic_DNA"/>
</dbReference>
<protein>
    <submittedName>
        <fullName evidence="4">Aminotransferase</fullName>
    </submittedName>
</protein>
<reference evidence="4 6" key="1">
    <citation type="journal article" date="2010" name="J. Bacteriol.">
        <title>Complete genome sequence of Halalkalicoccus jeotgali B3(T), an extremely halophilic archaeon.</title>
        <authorList>
            <person name="Roh S.W."/>
            <person name="Nam Y.D."/>
            <person name="Nam S.H."/>
            <person name="Choi S.H."/>
            <person name="Park H.S."/>
            <person name="Bae J.W."/>
        </authorList>
    </citation>
    <scope>NUCLEOTIDE SEQUENCE [LARGE SCALE GENOMIC DNA]</scope>
    <source>
        <strain evidence="4">B3</strain>
        <strain evidence="6">DSM 18796 / CECT 7217 / JCM 14584 / KCTC 4019 / B3</strain>
        <plasmid evidence="6">2</plasmid>
    </source>
</reference>
<dbReference type="Proteomes" id="UP000000390">
    <property type="component" value="Plasmid 2"/>
</dbReference>
<dbReference type="GO" id="GO:0004672">
    <property type="term" value="F:protein kinase activity"/>
    <property type="evidence" value="ECO:0007669"/>
    <property type="project" value="InterPro"/>
</dbReference>
<dbReference type="eggNOG" id="arCOG00914">
    <property type="taxonomic scope" value="Archaea"/>
</dbReference>
<keyword evidence="2" id="KW-0663">Pyridoxal phosphate</keyword>
<dbReference type="KEGG" id="hje:HacjB3_18908"/>
<dbReference type="PATRIC" id="fig|795797.18.peg.3657"/>